<dbReference type="GO" id="GO:0022857">
    <property type="term" value="F:transmembrane transporter activity"/>
    <property type="evidence" value="ECO:0007669"/>
    <property type="project" value="InterPro"/>
</dbReference>
<dbReference type="Proteomes" id="UP001139028">
    <property type="component" value="Unassembled WGS sequence"/>
</dbReference>
<evidence type="ECO:0000256" key="3">
    <source>
        <dbReference type="ARBA" id="ARBA00022748"/>
    </source>
</evidence>
<dbReference type="NCBIfam" id="TIGR01189">
    <property type="entry name" value="ccmA"/>
    <property type="match status" value="1"/>
</dbReference>
<keyword evidence="5" id="KW-1278">Translocase</keyword>
<dbReference type="GO" id="GO:0016887">
    <property type="term" value="F:ATP hydrolysis activity"/>
    <property type="evidence" value="ECO:0007669"/>
    <property type="project" value="InterPro"/>
</dbReference>
<accession>A0A9X2J4V3</accession>
<dbReference type="SMART" id="SM00382">
    <property type="entry name" value="AAA"/>
    <property type="match status" value="1"/>
</dbReference>
<gene>
    <name evidence="8" type="primary">ccmA</name>
    <name evidence="8" type="ORF">MO867_09195</name>
</gene>
<dbReference type="RefSeq" id="WP_252466098.1">
    <property type="nucleotide sequence ID" value="NZ_JALBWM010000030.1"/>
</dbReference>
<dbReference type="InterPro" id="IPR003593">
    <property type="entry name" value="AAA+_ATPase"/>
</dbReference>
<sequence>MSVTPKSQVVLQVTDLTCIRDGRRLFEGLRFSLHAGAAIQVKGSNGAGKTTLLRTLIGSSSEFSGDILWCGDPYPKGLPAMRDSLLYIGHRGGVRSGLTPLENLTWYGANQEAALSALESVDLTGFEDSLCHSLSAGQNRRVALARLFLPNSPRFWILDEPLTALDVAGVAALEEQMAAHLRNGGSILLTSHQPLSLPGLDALNLSDYTVFESFSDFGGEHVLS</sequence>
<dbReference type="Gene3D" id="3.40.50.300">
    <property type="entry name" value="P-loop containing nucleotide triphosphate hydrolases"/>
    <property type="match status" value="1"/>
</dbReference>
<dbReference type="NCBIfam" id="NF010061">
    <property type="entry name" value="PRK13538.1"/>
    <property type="match status" value="1"/>
</dbReference>
<dbReference type="InterPro" id="IPR027417">
    <property type="entry name" value="P-loop_NTPase"/>
</dbReference>
<comment type="caution">
    <text evidence="8">The sequence shown here is derived from an EMBL/GenBank/DDBJ whole genome shotgun (WGS) entry which is preliminary data.</text>
</comment>
<dbReference type="SUPFAM" id="SSF52540">
    <property type="entry name" value="P-loop containing nucleoside triphosphate hydrolases"/>
    <property type="match status" value="1"/>
</dbReference>
<evidence type="ECO:0000256" key="4">
    <source>
        <dbReference type="ARBA" id="ARBA00022840"/>
    </source>
</evidence>
<evidence type="ECO:0000256" key="5">
    <source>
        <dbReference type="ARBA" id="ARBA00022967"/>
    </source>
</evidence>
<keyword evidence="2" id="KW-0547">Nucleotide-binding</keyword>
<evidence type="ECO:0000313" key="9">
    <source>
        <dbReference type="Proteomes" id="UP001139028"/>
    </source>
</evidence>
<dbReference type="Pfam" id="PF00005">
    <property type="entry name" value="ABC_tran"/>
    <property type="match status" value="1"/>
</dbReference>
<reference evidence="8" key="1">
    <citation type="journal article" date="2022" name="Arch. Microbiol.">
        <title>Microbulbifer okhotskensis sp. nov., isolated from a deep bottom sediment of the Okhotsk Sea.</title>
        <authorList>
            <person name="Romanenko L."/>
            <person name="Kurilenko V."/>
            <person name="Otstavnykh N."/>
            <person name="Velansky P."/>
            <person name="Isaeva M."/>
            <person name="Mikhailov V."/>
        </authorList>
    </citation>
    <scope>NUCLEOTIDE SEQUENCE</scope>
    <source>
        <strain evidence="8">OS29</strain>
    </source>
</reference>
<keyword evidence="1" id="KW-0813">Transport</keyword>
<dbReference type="InterPro" id="IPR005895">
    <property type="entry name" value="ABC_transptr_haem_export_CcmA"/>
</dbReference>
<protein>
    <submittedName>
        <fullName evidence="8">Cytochrome c biogenesis heme-transporting ATPase CcmA</fullName>
    </submittedName>
</protein>
<evidence type="ECO:0000256" key="2">
    <source>
        <dbReference type="ARBA" id="ARBA00022741"/>
    </source>
</evidence>
<dbReference type="InterPro" id="IPR003439">
    <property type="entry name" value="ABC_transporter-like_ATP-bd"/>
</dbReference>
<evidence type="ECO:0000313" key="8">
    <source>
        <dbReference type="EMBL" id="MCO1334513.1"/>
    </source>
</evidence>
<keyword evidence="6" id="KW-0472">Membrane</keyword>
<dbReference type="PANTHER" id="PTHR43499">
    <property type="entry name" value="ABC TRANSPORTER I FAMILY MEMBER 1"/>
    <property type="match status" value="1"/>
</dbReference>
<dbReference type="AlphaFoldDB" id="A0A9X2J4V3"/>
<dbReference type="PROSITE" id="PS50893">
    <property type="entry name" value="ABC_TRANSPORTER_2"/>
    <property type="match status" value="1"/>
</dbReference>
<proteinExistence type="predicted"/>
<feature type="domain" description="ABC transporter" evidence="7">
    <location>
        <begin position="11"/>
        <end position="222"/>
    </location>
</feature>
<evidence type="ECO:0000256" key="1">
    <source>
        <dbReference type="ARBA" id="ARBA00022448"/>
    </source>
</evidence>
<keyword evidence="9" id="KW-1185">Reference proteome</keyword>
<keyword evidence="4" id="KW-0067">ATP-binding</keyword>
<dbReference type="GO" id="GO:0017004">
    <property type="term" value="P:cytochrome complex assembly"/>
    <property type="evidence" value="ECO:0007669"/>
    <property type="project" value="UniProtKB-KW"/>
</dbReference>
<keyword evidence="3" id="KW-0201">Cytochrome c-type biogenesis</keyword>
<organism evidence="8 9">
    <name type="scientific">Microbulbifer okhotskensis</name>
    <dbReference type="NCBI Taxonomy" id="2926617"/>
    <lineage>
        <taxon>Bacteria</taxon>
        <taxon>Pseudomonadati</taxon>
        <taxon>Pseudomonadota</taxon>
        <taxon>Gammaproteobacteria</taxon>
        <taxon>Cellvibrionales</taxon>
        <taxon>Microbulbiferaceae</taxon>
        <taxon>Microbulbifer</taxon>
    </lineage>
</organism>
<dbReference type="GO" id="GO:0005524">
    <property type="term" value="F:ATP binding"/>
    <property type="evidence" value="ECO:0007669"/>
    <property type="project" value="UniProtKB-KW"/>
</dbReference>
<evidence type="ECO:0000256" key="6">
    <source>
        <dbReference type="ARBA" id="ARBA00023136"/>
    </source>
</evidence>
<dbReference type="PANTHER" id="PTHR43499:SF1">
    <property type="entry name" value="ABC TRANSPORTER I FAMILY MEMBER 1"/>
    <property type="match status" value="1"/>
</dbReference>
<dbReference type="EMBL" id="JALBWM010000030">
    <property type="protein sequence ID" value="MCO1334513.1"/>
    <property type="molecule type" value="Genomic_DNA"/>
</dbReference>
<evidence type="ECO:0000259" key="7">
    <source>
        <dbReference type="PROSITE" id="PS50893"/>
    </source>
</evidence>
<name>A0A9X2J4V3_9GAMM</name>